<dbReference type="Proteomes" id="UP000032740">
    <property type="component" value="Chromosome"/>
</dbReference>
<dbReference type="AlphaFoldDB" id="U4KPJ9"/>
<name>U4KPJ9_ALTPJ</name>
<dbReference type="STRING" id="1318466.BN85406030"/>
<dbReference type="Gene3D" id="3.90.1150.200">
    <property type="match status" value="1"/>
</dbReference>
<proteinExistence type="predicted"/>
<evidence type="ECO:0000259" key="1">
    <source>
        <dbReference type="Pfam" id="PF08818"/>
    </source>
</evidence>
<gene>
    <name evidence="2" type="ORF">BN85406030</name>
</gene>
<evidence type="ECO:0000313" key="3">
    <source>
        <dbReference type="Proteomes" id="UP000032740"/>
    </source>
</evidence>
<dbReference type="SUPFAM" id="SSF159888">
    <property type="entry name" value="YdhG-like"/>
    <property type="match status" value="1"/>
</dbReference>
<dbReference type="InterPro" id="IPR014922">
    <property type="entry name" value="YdhG-like"/>
</dbReference>
<dbReference type="KEGG" id="apal:BN85406030"/>
<evidence type="ECO:0000313" key="2">
    <source>
        <dbReference type="EMBL" id="CCV64180.1"/>
    </source>
</evidence>
<feature type="domain" description="YdhG-like" evidence="1">
    <location>
        <begin position="19"/>
        <end position="109"/>
    </location>
</feature>
<dbReference type="OrthoDB" id="115213at2"/>
<sequence length="117" mass="13751">MKLNSVLEYLETLDSKTKNKIITLRNTILNFDSRITETISYNMPAYKINKAILYYFVYKNHIGIYPHGEAINYFKEELKNYKCSKGAIQIPIDDEIPLELIVKILDFNIKTLENKEL</sequence>
<dbReference type="RefSeq" id="WP_026658032.1">
    <property type="nucleotide sequence ID" value="NC_022538.1"/>
</dbReference>
<keyword evidence="3" id="KW-1185">Reference proteome</keyword>
<dbReference type="EMBL" id="FO681347">
    <property type="protein sequence ID" value="CCV64180.1"/>
    <property type="molecule type" value="Genomic_DNA"/>
</dbReference>
<organism evidence="2 3">
    <name type="scientific">Alteracholeplasma palmae (strain ATCC 49389 / J233)</name>
    <name type="common">Acholeplasma palmae</name>
    <dbReference type="NCBI Taxonomy" id="1318466"/>
    <lineage>
        <taxon>Bacteria</taxon>
        <taxon>Bacillati</taxon>
        <taxon>Mycoplasmatota</taxon>
        <taxon>Mollicutes</taxon>
        <taxon>Acholeplasmatales</taxon>
        <taxon>Acholeplasmataceae</taxon>
        <taxon>Acholeplasma</taxon>
    </lineage>
</organism>
<protein>
    <recommendedName>
        <fullName evidence="1">YdhG-like domain-containing protein</fullName>
    </recommendedName>
</protein>
<dbReference type="HOGENOM" id="CLU_128703_1_0_14"/>
<dbReference type="Pfam" id="PF08818">
    <property type="entry name" value="DUF1801"/>
    <property type="match status" value="1"/>
</dbReference>
<reference evidence="2 3" key="1">
    <citation type="journal article" date="2013" name="J. Mol. Microbiol. Biotechnol.">
        <title>Analysis of the Complete Genomes of Acholeplasma brassicae , A. palmae and A. laidlawii and Their Comparison to the Obligate Parasites from ' Candidatus Phytoplasma'.</title>
        <authorList>
            <person name="Kube M."/>
            <person name="Siewert C."/>
            <person name="Migdoll A.M."/>
            <person name="Duduk B."/>
            <person name="Holz S."/>
            <person name="Rabus R."/>
            <person name="Seemuller E."/>
            <person name="Mitrovic J."/>
            <person name="Muller I."/>
            <person name="Buttner C."/>
            <person name="Reinhardt R."/>
        </authorList>
    </citation>
    <scope>NUCLEOTIDE SEQUENCE [LARGE SCALE GENOMIC DNA]</scope>
    <source>
        <strain evidence="2 3">J233</strain>
    </source>
</reference>
<accession>U4KPJ9</accession>